<organism evidence="3 4">
    <name type="scientific">Methylobacterium organophilum</name>
    <dbReference type="NCBI Taxonomy" id="410"/>
    <lineage>
        <taxon>Bacteria</taxon>
        <taxon>Pseudomonadati</taxon>
        <taxon>Pseudomonadota</taxon>
        <taxon>Alphaproteobacteria</taxon>
        <taxon>Hyphomicrobiales</taxon>
        <taxon>Methylobacteriaceae</taxon>
        <taxon>Methylobacterium</taxon>
    </lineage>
</organism>
<feature type="domain" description="Guanylate cyclase" evidence="2">
    <location>
        <begin position="250"/>
        <end position="381"/>
    </location>
</feature>
<dbReference type="PANTHER" id="PTHR43081">
    <property type="entry name" value="ADENYLATE CYCLASE, TERMINAL-DIFFERENTIATION SPECIFIC-RELATED"/>
    <property type="match status" value="1"/>
</dbReference>
<accession>A0ABQ4T4W7</accession>
<dbReference type="RefSeq" id="WP_238309242.1">
    <property type="nucleotide sequence ID" value="NZ_BPQV01000001.1"/>
</dbReference>
<keyword evidence="1" id="KW-0472">Membrane</keyword>
<evidence type="ECO:0000313" key="4">
    <source>
        <dbReference type="Proteomes" id="UP001055156"/>
    </source>
</evidence>
<dbReference type="Gene3D" id="3.30.70.1230">
    <property type="entry name" value="Nucleotide cyclase"/>
    <property type="match status" value="1"/>
</dbReference>
<feature type="transmembrane region" description="Helical" evidence="1">
    <location>
        <begin position="152"/>
        <end position="171"/>
    </location>
</feature>
<evidence type="ECO:0000313" key="3">
    <source>
        <dbReference type="EMBL" id="GJE25285.1"/>
    </source>
</evidence>
<keyword evidence="4" id="KW-1185">Reference proteome</keyword>
<protein>
    <submittedName>
        <fullName evidence="3">Adenylate cyclase 1</fullName>
    </submittedName>
</protein>
<reference evidence="3" key="1">
    <citation type="journal article" date="2021" name="Front. Microbiol.">
        <title>Comprehensive Comparative Genomics and Phenotyping of Methylobacterium Species.</title>
        <authorList>
            <person name="Alessa O."/>
            <person name="Ogura Y."/>
            <person name="Fujitani Y."/>
            <person name="Takami H."/>
            <person name="Hayashi T."/>
            <person name="Sahin N."/>
            <person name="Tani A."/>
        </authorList>
    </citation>
    <scope>NUCLEOTIDE SEQUENCE</scope>
    <source>
        <strain evidence="3">NBRC 15689</strain>
    </source>
</reference>
<dbReference type="Pfam" id="PF00211">
    <property type="entry name" value="Guanylate_cyc"/>
    <property type="match status" value="1"/>
</dbReference>
<dbReference type="CDD" id="cd07302">
    <property type="entry name" value="CHD"/>
    <property type="match status" value="1"/>
</dbReference>
<evidence type="ECO:0000256" key="1">
    <source>
        <dbReference type="SAM" id="Phobius"/>
    </source>
</evidence>
<reference evidence="3" key="2">
    <citation type="submission" date="2021-08" db="EMBL/GenBank/DDBJ databases">
        <authorList>
            <person name="Tani A."/>
            <person name="Ola A."/>
            <person name="Ogura Y."/>
            <person name="Katsura K."/>
            <person name="Hayashi T."/>
        </authorList>
    </citation>
    <scope>NUCLEOTIDE SEQUENCE</scope>
    <source>
        <strain evidence="3">NBRC 15689</strain>
    </source>
</reference>
<evidence type="ECO:0000259" key="2">
    <source>
        <dbReference type="PROSITE" id="PS50125"/>
    </source>
</evidence>
<feature type="transmembrane region" description="Helical" evidence="1">
    <location>
        <begin position="186"/>
        <end position="203"/>
    </location>
</feature>
<dbReference type="InterPro" id="IPR029787">
    <property type="entry name" value="Nucleotide_cyclase"/>
</dbReference>
<sequence length="430" mass="45376">MSPEARSASTHREGETHAERLLQGAAGSRLIAMHALVVVVLLAMAQSYDGSVHGLSHWAVLGAYAVCSIGLALADRWERRLDALGVGHAGRTEWLAWASTLLNAAVVVYVEVEHMLAGVVAGSDDAATAVSRLPAFLLLLQTALSMRVWHTLVFSGAVALAWGGALLVASLRGSLLGPHVTLTEEVSGLLAFCAASFVVVDGVRRLRRAVGTALGLERERSLLARFVPGSVAARLAEEGGLGTPRLRHACLLALDIRGFSAMSRARPQPEVVEALLGVRALVHGAVTEQGGIVDKYVGDGILAQFVVGSVERQMTGALACARTIEARLARLNGDRERQGLPPLRVTIALHAGDVLVGVFDDGFRAEYTVLGPAMNLLARLESRAKAADLTLAASEDFARLLQAEQAAGVRRVTTAPGEEIALYAIEDGRP</sequence>
<feature type="transmembrane region" description="Helical" evidence="1">
    <location>
        <begin position="55"/>
        <end position="74"/>
    </location>
</feature>
<dbReference type="Proteomes" id="UP001055156">
    <property type="component" value="Unassembled WGS sequence"/>
</dbReference>
<dbReference type="EMBL" id="BPQV01000001">
    <property type="protein sequence ID" value="GJE25285.1"/>
    <property type="molecule type" value="Genomic_DNA"/>
</dbReference>
<dbReference type="SMART" id="SM00044">
    <property type="entry name" value="CYCc"/>
    <property type="match status" value="1"/>
</dbReference>
<feature type="transmembrane region" description="Helical" evidence="1">
    <location>
        <begin position="21"/>
        <end position="43"/>
    </location>
</feature>
<dbReference type="PROSITE" id="PS50125">
    <property type="entry name" value="GUANYLATE_CYCLASE_2"/>
    <property type="match status" value="1"/>
</dbReference>
<dbReference type="SUPFAM" id="SSF55073">
    <property type="entry name" value="Nucleotide cyclase"/>
    <property type="match status" value="1"/>
</dbReference>
<dbReference type="InterPro" id="IPR001054">
    <property type="entry name" value="A/G_cyclase"/>
</dbReference>
<keyword evidence="1" id="KW-1133">Transmembrane helix</keyword>
<name>A0ABQ4T4W7_METOR</name>
<dbReference type="PANTHER" id="PTHR43081:SF1">
    <property type="entry name" value="ADENYLATE CYCLASE, TERMINAL-DIFFERENTIATION SPECIFIC"/>
    <property type="match status" value="1"/>
</dbReference>
<proteinExistence type="predicted"/>
<comment type="caution">
    <text evidence="3">The sequence shown here is derived from an EMBL/GenBank/DDBJ whole genome shotgun (WGS) entry which is preliminary data.</text>
</comment>
<keyword evidence="1" id="KW-0812">Transmembrane</keyword>
<gene>
    <name evidence="3" type="primary">cyaA</name>
    <name evidence="3" type="ORF">LKMONMHP_0120</name>
</gene>
<dbReference type="InterPro" id="IPR050697">
    <property type="entry name" value="Adenylyl/Guanylyl_Cyclase_3/4"/>
</dbReference>